<comment type="caution">
    <text evidence="1">The sequence shown here is derived from an EMBL/GenBank/DDBJ whole genome shotgun (WGS) entry which is preliminary data.</text>
</comment>
<evidence type="ECO:0000313" key="1">
    <source>
        <dbReference type="EMBL" id="KAI0030471.1"/>
    </source>
</evidence>
<organism evidence="1 2">
    <name type="scientific">Vararia minispora EC-137</name>
    <dbReference type="NCBI Taxonomy" id="1314806"/>
    <lineage>
        <taxon>Eukaryota</taxon>
        <taxon>Fungi</taxon>
        <taxon>Dikarya</taxon>
        <taxon>Basidiomycota</taxon>
        <taxon>Agaricomycotina</taxon>
        <taxon>Agaricomycetes</taxon>
        <taxon>Russulales</taxon>
        <taxon>Lachnocladiaceae</taxon>
        <taxon>Vararia</taxon>
    </lineage>
</organism>
<dbReference type="Proteomes" id="UP000814128">
    <property type="component" value="Unassembled WGS sequence"/>
</dbReference>
<evidence type="ECO:0000313" key="2">
    <source>
        <dbReference type="Proteomes" id="UP000814128"/>
    </source>
</evidence>
<reference evidence="1" key="2">
    <citation type="journal article" date="2022" name="New Phytol.">
        <title>Evolutionary transition to the ectomycorrhizal habit in the genomes of a hyperdiverse lineage of mushroom-forming fungi.</title>
        <authorList>
            <person name="Looney B."/>
            <person name="Miyauchi S."/>
            <person name="Morin E."/>
            <person name="Drula E."/>
            <person name="Courty P.E."/>
            <person name="Kohler A."/>
            <person name="Kuo A."/>
            <person name="LaButti K."/>
            <person name="Pangilinan J."/>
            <person name="Lipzen A."/>
            <person name="Riley R."/>
            <person name="Andreopoulos W."/>
            <person name="He G."/>
            <person name="Johnson J."/>
            <person name="Nolan M."/>
            <person name="Tritt A."/>
            <person name="Barry K.W."/>
            <person name="Grigoriev I.V."/>
            <person name="Nagy L.G."/>
            <person name="Hibbett D."/>
            <person name="Henrissat B."/>
            <person name="Matheny P.B."/>
            <person name="Labbe J."/>
            <person name="Martin F.M."/>
        </authorList>
    </citation>
    <scope>NUCLEOTIDE SEQUENCE</scope>
    <source>
        <strain evidence="1">EC-137</strain>
    </source>
</reference>
<reference evidence="1" key="1">
    <citation type="submission" date="2021-02" db="EMBL/GenBank/DDBJ databases">
        <authorList>
            <consortium name="DOE Joint Genome Institute"/>
            <person name="Ahrendt S."/>
            <person name="Looney B.P."/>
            <person name="Miyauchi S."/>
            <person name="Morin E."/>
            <person name="Drula E."/>
            <person name="Courty P.E."/>
            <person name="Chicoki N."/>
            <person name="Fauchery L."/>
            <person name="Kohler A."/>
            <person name="Kuo A."/>
            <person name="Labutti K."/>
            <person name="Pangilinan J."/>
            <person name="Lipzen A."/>
            <person name="Riley R."/>
            <person name="Andreopoulos W."/>
            <person name="He G."/>
            <person name="Johnson J."/>
            <person name="Barry K.W."/>
            <person name="Grigoriev I.V."/>
            <person name="Nagy L."/>
            <person name="Hibbett D."/>
            <person name="Henrissat B."/>
            <person name="Matheny P.B."/>
            <person name="Labbe J."/>
            <person name="Martin F."/>
        </authorList>
    </citation>
    <scope>NUCLEOTIDE SEQUENCE</scope>
    <source>
        <strain evidence="1">EC-137</strain>
    </source>
</reference>
<name>A0ACB8QGN8_9AGAM</name>
<protein>
    <submittedName>
        <fullName evidence="1">Cytochrome P450</fullName>
    </submittedName>
</protein>
<keyword evidence="2" id="KW-1185">Reference proteome</keyword>
<sequence>MFIRILKFANTHLAFALTGTWLTTHCYPIIGSAFEIFKDKQSFIEKCRAYGEVVYVNLAGQPAIIFNTQRVAADLLDRRAATFSARPRAIVAHELLTNGLFMILEGHTNRWRRMRRAVNEGFRPTAAVRYHAMETEEAARLALSLARDVDASAPGACARHYARYAASLALAIIYDRPVRDTVEDEAMATTIQDLITRLENDSAPGAHFVEFFPAMLAIPARNITPIYPLAKWKRDALEGHARFTQFLDGLVEDVKRRMVIGEARQCLVRLFIEENQRFGLSDVETSWTAGTMYAASVETEVATLEWITLVLATHPEVQHRAQAELDAVIGHSRPPRVNDRVHLSYITAVVREVMRWKPATPIGVPHMSEEDEWYEGMFIPKGTICMANAAACNMDPQLYGADATDFNPDRYLDEKGQLKPSPPDTKDEGHITYGFGRRICAGRHVANDALFAATSTILWAFNLSTIGKFDLDSCPKPFSCKFTPRFSDAISNLG</sequence>
<gene>
    <name evidence="1" type="ORF">K488DRAFT_79612</name>
</gene>
<accession>A0ACB8QGN8</accession>
<proteinExistence type="predicted"/>
<dbReference type="EMBL" id="MU273620">
    <property type="protein sequence ID" value="KAI0030471.1"/>
    <property type="molecule type" value="Genomic_DNA"/>
</dbReference>